<name>A0ACD3B8L8_9AGAR</name>
<dbReference type="EMBL" id="ML208270">
    <property type="protein sequence ID" value="TFK74181.1"/>
    <property type="molecule type" value="Genomic_DNA"/>
</dbReference>
<reference evidence="1 2" key="1">
    <citation type="journal article" date="2019" name="Nat. Ecol. Evol.">
        <title>Megaphylogeny resolves global patterns of mushroom evolution.</title>
        <authorList>
            <person name="Varga T."/>
            <person name="Krizsan K."/>
            <person name="Foldi C."/>
            <person name="Dima B."/>
            <person name="Sanchez-Garcia M."/>
            <person name="Sanchez-Ramirez S."/>
            <person name="Szollosi G.J."/>
            <person name="Szarkandi J.G."/>
            <person name="Papp V."/>
            <person name="Albert L."/>
            <person name="Andreopoulos W."/>
            <person name="Angelini C."/>
            <person name="Antonin V."/>
            <person name="Barry K.W."/>
            <person name="Bougher N.L."/>
            <person name="Buchanan P."/>
            <person name="Buyck B."/>
            <person name="Bense V."/>
            <person name="Catcheside P."/>
            <person name="Chovatia M."/>
            <person name="Cooper J."/>
            <person name="Damon W."/>
            <person name="Desjardin D."/>
            <person name="Finy P."/>
            <person name="Geml J."/>
            <person name="Haridas S."/>
            <person name="Hughes K."/>
            <person name="Justo A."/>
            <person name="Karasinski D."/>
            <person name="Kautmanova I."/>
            <person name="Kiss B."/>
            <person name="Kocsube S."/>
            <person name="Kotiranta H."/>
            <person name="LaButti K.M."/>
            <person name="Lechner B.E."/>
            <person name="Liimatainen K."/>
            <person name="Lipzen A."/>
            <person name="Lukacs Z."/>
            <person name="Mihaltcheva S."/>
            <person name="Morgado L.N."/>
            <person name="Niskanen T."/>
            <person name="Noordeloos M.E."/>
            <person name="Ohm R.A."/>
            <person name="Ortiz-Santana B."/>
            <person name="Ovrebo C."/>
            <person name="Racz N."/>
            <person name="Riley R."/>
            <person name="Savchenko A."/>
            <person name="Shiryaev A."/>
            <person name="Soop K."/>
            <person name="Spirin V."/>
            <person name="Szebenyi C."/>
            <person name="Tomsovsky M."/>
            <person name="Tulloss R.E."/>
            <person name="Uehling J."/>
            <person name="Grigoriev I.V."/>
            <person name="Vagvolgyi C."/>
            <person name="Papp T."/>
            <person name="Martin F.M."/>
            <person name="Miettinen O."/>
            <person name="Hibbett D.S."/>
            <person name="Nagy L.G."/>
        </authorList>
    </citation>
    <scope>NUCLEOTIDE SEQUENCE [LARGE SCALE GENOMIC DNA]</scope>
    <source>
        <strain evidence="1 2">NL-1719</strain>
    </source>
</reference>
<sequence>MTHPLYWTRMSFLYAIGNTTPVDLCQYLPPKLPSQILLLGCGDPRNILYTLSVSDPRSHDITCCDVEPAILARNVLIFSLIMDKRSSSVIWDIYFHMRLDKESSTALIDQCEKLIGYTEDIASWRSSPYGKVLRIGTAHTLAQLRRLWRSYADKDLYTGEGLQRLDSQLRAAAEDVVRKYSVKTTAARSAGPFSMIASLATIDHFRRYWKEGISPQSSEENGTPLPYINTTLAFSNGGLDSWPLHYGTDPFLAFHLASAFVPLKGNTKGPYGLKTDQRKLASTVRKEFATWCSRFSTFIRYNTVVIRFVVSEALAFTQALHYCSTTGSISSGQFASPLTAQDLLLDPVEYSQGAAPSSFNVIDTSNLLDHVGLINLLVCTTPLLQREPYSALLTEALLVSSEDPLTGLSTSTLTGLSVISLLFGLAPISYITNFTSHSDLHNVVSLHIINSSPQHHERLSWKFPSSGDPFAFKDTHSLDQKLTFDPTQLSDLLFRIYLKMFEAEGPSLLHNPSLQKIAKRPVAHYIRTSLAAFIKFIQTRITTDWGMVMERFLSLIMADRTLMLGANCYQELLCHLHLRGLYTPTALQPGFTAPGQDKARSRLSTWREIPPVVCVLFVVPRERLKILEDEDPLMVGTPQLHCEVYHPDSHNLYCSLQAVFGTVQVASAEKVTIIEDEKGWRSSSPFITMFWVPSWTLMQNPEELTVQLSLKSTPSAAKLAGLLGPALELFSTKMTDKEHVHILRDRPNAPGELTRLAMMTSAPTSSAAPDISLGSPAAEIVFDSAKKLHAVSTLTRRWSITQEKAKAALRGGKEVTLAQVSPCSIKVSFGSFSKDIPFPYPVDGTQSKLRIARKSFYLEVIAPVSGYQIPGGYSLNQTPVFSTPTGPLSWNIHYINLDELPIVDLSKSDSCDKALNTHITRTLSDREHANVNNSRGNDVIVDVKSTIGLIFDCIFKRKGFYVFGIGVDPHNIHTQIFIRNLRMDLSSHTFVMDAFAFILTENDMLFPPVNLPVMFVESSKEAISIWRRLLPALAERCRTWEHKYNCGYIKEGNIPLGIGIDRNPLCECGRGFGTEEFIKVKEWARLAPLVTRIALSPLFAVSYLEKSVTDNARNDQNPRTVDAAKDVCSGCGKTAAELSKAGKPKLMVCGRCKTVSYCSQECQRAAWKNHKQRCNAISQLRP</sequence>
<gene>
    <name evidence="1" type="ORF">BDN72DRAFT_103975</name>
</gene>
<organism evidence="1 2">
    <name type="scientific">Pluteus cervinus</name>
    <dbReference type="NCBI Taxonomy" id="181527"/>
    <lineage>
        <taxon>Eukaryota</taxon>
        <taxon>Fungi</taxon>
        <taxon>Dikarya</taxon>
        <taxon>Basidiomycota</taxon>
        <taxon>Agaricomycotina</taxon>
        <taxon>Agaricomycetes</taxon>
        <taxon>Agaricomycetidae</taxon>
        <taxon>Agaricales</taxon>
        <taxon>Pluteineae</taxon>
        <taxon>Pluteaceae</taxon>
        <taxon>Pluteus</taxon>
    </lineage>
</organism>
<accession>A0ACD3B8L8</accession>
<protein>
    <submittedName>
        <fullName evidence="1">Uncharacterized protein</fullName>
    </submittedName>
</protein>
<proteinExistence type="predicted"/>
<evidence type="ECO:0000313" key="1">
    <source>
        <dbReference type="EMBL" id="TFK74181.1"/>
    </source>
</evidence>
<evidence type="ECO:0000313" key="2">
    <source>
        <dbReference type="Proteomes" id="UP000308600"/>
    </source>
</evidence>
<keyword evidence="2" id="KW-1185">Reference proteome</keyword>
<dbReference type="Proteomes" id="UP000308600">
    <property type="component" value="Unassembled WGS sequence"/>
</dbReference>